<dbReference type="Pfam" id="PF12697">
    <property type="entry name" value="Abhydrolase_6"/>
    <property type="match status" value="1"/>
</dbReference>
<accession>Q2SHP0</accession>
<dbReference type="ESTHER" id="hahch-q2shp0">
    <property type="family name" value="HNLyase_Bact"/>
</dbReference>
<dbReference type="PANTHER" id="PTHR37017:SF11">
    <property type="entry name" value="ESTERASE_LIPASE_THIOESTERASE DOMAIN-CONTAINING PROTEIN"/>
    <property type="match status" value="1"/>
</dbReference>
<proteinExistence type="predicted"/>
<dbReference type="OrthoDB" id="9773549at2"/>
<dbReference type="PANTHER" id="PTHR37017">
    <property type="entry name" value="AB HYDROLASE-1 DOMAIN-CONTAINING PROTEIN-RELATED"/>
    <property type="match status" value="1"/>
</dbReference>
<dbReference type="InterPro" id="IPR000073">
    <property type="entry name" value="AB_hydrolase_1"/>
</dbReference>
<dbReference type="InterPro" id="IPR029058">
    <property type="entry name" value="AB_hydrolase_fold"/>
</dbReference>
<organism evidence="2 3">
    <name type="scientific">Hahella chejuensis (strain KCTC 2396)</name>
    <dbReference type="NCBI Taxonomy" id="349521"/>
    <lineage>
        <taxon>Bacteria</taxon>
        <taxon>Pseudomonadati</taxon>
        <taxon>Pseudomonadota</taxon>
        <taxon>Gammaproteobacteria</taxon>
        <taxon>Oceanospirillales</taxon>
        <taxon>Hahellaceae</taxon>
        <taxon>Hahella</taxon>
    </lineage>
</organism>
<dbReference type="Proteomes" id="UP000000238">
    <property type="component" value="Chromosome"/>
</dbReference>
<dbReference type="RefSeq" id="WP_011396903.1">
    <property type="nucleotide sequence ID" value="NC_007645.1"/>
</dbReference>
<evidence type="ECO:0000313" key="3">
    <source>
        <dbReference type="Proteomes" id="UP000000238"/>
    </source>
</evidence>
<name>Q2SHP0_HAHCH</name>
<dbReference type="PRINTS" id="PR00111">
    <property type="entry name" value="ABHYDROLASE"/>
</dbReference>
<evidence type="ECO:0000313" key="2">
    <source>
        <dbReference type="EMBL" id="ABC29834.1"/>
    </source>
</evidence>
<dbReference type="STRING" id="349521.HCH_03068"/>
<evidence type="ECO:0000259" key="1">
    <source>
        <dbReference type="Pfam" id="PF12697"/>
    </source>
</evidence>
<dbReference type="Gene3D" id="3.40.50.1820">
    <property type="entry name" value="alpha/beta hydrolase"/>
    <property type="match status" value="1"/>
</dbReference>
<keyword evidence="3" id="KW-1185">Reference proteome</keyword>
<sequence length="242" mass="25887">MKSTYVLVHAAWLGAWAWKPVADQLTAMGHTVIAPDLPGHGADQTPAKLVRLQNYVATVLDAVDRSEQPVILVGHSFAGVTISQVAEARPEKIRGLVYLAAFLLPNDASFGDAVAGVTGSLAVDNFYLSDDKTEAYVAAEKAHAAFAQDASAEAFGEAAKYMVAEPAAPLFEKLSITETRWGAIPKYYIETTEDNAIPLAAQRQMAEQGGVRRTYSLATGHCPNLTQPVQVAAYLQSIAEDL</sequence>
<gene>
    <name evidence="2" type="ordered locus">HCH_03068</name>
</gene>
<dbReference type="eggNOG" id="COG2267">
    <property type="taxonomic scope" value="Bacteria"/>
</dbReference>
<dbReference type="HOGENOM" id="CLU_046066_3_1_6"/>
<dbReference type="EMBL" id="CP000155">
    <property type="protein sequence ID" value="ABC29834.1"/>
    <property type="molecule type" value="Genomic_DNA"/>
</dbReference>
<dbReference type="InterPro" id="IPR052897">
    <property type="entry name" value="Sec-Metab_Biosynth_Hydrolase"/>
</dbReference>
<protein>
    <submittedName>
        <fullName evidence="2">Lysophospholipase</fullName>
    </submittedName>
</protein>
<feature type="domain" description="AB hydrolase-1" evidence="1">
    <location>
        <begin position="6"/>
        <end position="233"/>
    </location>
</feature>
<reference evidence="2 3" key="1">
    <citation type="journal article" date="2005" name="Nucleic Acids Res.">
        <title>Genomic blueprint of Hahella chejuensis, a marine microbe producing an algicidal agent.</title>
        <authorList>
            <person name="Jeong H."/>
            <person name="Yim J.H."/>
            <person name="Lee C."/>
            <person name="Choi S.-H."/>
            <person name="Park Y.K."/>
            <person name="Yoon S.H."/>
            <person name="Hur C.-G."/>
            <person name="Kang H.-Y."/>
            <person name="Kim D."/>
            <person name="Lee H.H."/>
            <person name="Park K.H."/>
            <person name="Park S.-H."/>
            <person name="Park H.-S."/>
            <person name="Lee H.K."/>
            <person name="Oh T.K."/>
            <person name="Kim J.F."/>
        </authorList>
    </citation>
    <scope>NUCLEOTIDE SEQUENCE [LARGE SCALE GENOMIC DNA]</scope>
    <source>
        <strain evidence="2 3">KCTC 2396</strain>
    </source>
</reference>
<dbReference type="KEGG" id="hch:HCH_03068"/>
<dbReference type="AlphaFoldDB" id="Q2SHP0"/>
<dbReference type="SUPFAM" id="SSF53474">
    <property type="entry name" value="alpha/beta-Hydrolases"/>
    <property type="match status" value="1"/>
</dbReference>